<keyword evidence="4" id="KW-0067">ATP-binding</keyword>
<dbReference type="Pfam" id="PF13538">
    <property type="entry name" value="UvrD_C_2"/>
    <property type="match status" value="1"/>
</dbReference>
<sequence>MQHAQLDGHQQSIVGAPLSARLIVEAGPGCGKTRVACARVAGLLSKGEVPDRILLLSFTRTAVHEMRNRIAQIVGAGVNALRGVEIRTIDSFAWRITAGVQEVTINSYEDSIQAACSALAHPDDELRSYLNRFNHVLVDEAQDLVGPRAALILTFLNALRQEAGWTVFLDPAQSIYGWSNDSGESGPGEGFFSKLDQLKGVVQRIPLTRIYRTDRPQLIELLSKTRSIALDVPSGSRLEQMQAELESRAAPEQHNPSDMVDLVKSLGREADDSLLLFRWRVDALMAASYLTGAGIAYRLRLGGMPRVAAPWIALVANALARARARMSGVSHEEFDRAWASECMPRWLASGWTADSAWELLRRIGPSGKLYVDFNMVADRLAVAVLPDEAFVKDIGPGGPIIGTVHGSKGREARHVFFCLPPRPRDCESDSEADEEARVLYVAVSRATQQVRVLRGAELGRAYHEHRPWRNVHSGLQVELGREGDVDPVWPLCMEDGEEAEAQQGALANFDGQVRTAHIQTEGRGSWTRRIILDGEERKLLGTLSKRCLEELGGIMKLQRARGAPLRVGFLSWIDVTTVAMHADDSRLSRLGFPWNETRLWLAPVIAGMGYIKKYW</sequence>
<evidence type="ECO:0000256" key="2">
    <source>
        <dbReference type="ARBA" id="ARBA00022801"/>
    </source>
</evidence>
<dbReference type="Pfam" id="PF00580">
    <property type="entry name" value="UvrD-helicase"/>
    <property type="match status" value="2"/>
</dbReference>
<dbReference type="GO" id="GO:0005524">
    <property type="term" value="F:ATP binding"/>
    <property type="evidence" value="ECO:0007669"/>
    <property type="project" value="UniProtKB-KW"/>
</dbReference>
<dbReference type="InterPro" id="IPR027417">
    <property type="entry name" value="P-loop_NTPase"/>
</dbReference>
<dbReference type="RefSeq" id="WP_140797891.1">
    <property type="nucleotide sequence ID" value="NZ_CP017173.1"/>
</dbReference>
<dbReference type="InterPro" id="IPR000212">
    <property type="entry name" value="DNA_helicase_UvrD/REP"/>
</dbReference>
<evidence type="ECO:0000259" key="5">
    <source>
        <dbReference type="Pfam" id="PF00580"/>
    </source>
</evidence>
<name>A0AAE6FY42_MYXXA</name>
<evidence type="ECO:0000313" key="8">
    <source>
        <dbReference type="Proteomes" id="UP000320179"/>
    </source>
</evidence>
<keyword evidence="3" id="KW-0347">Helicase</keyword>
<dbReference type="EMBL" id="CP017174">
    <property type="protein sequence ID" value="QDE67505.1"/>
    <property type="molecule type" value="Genomic_DNA"/>
</dbReference>
<evidence type="ECO:0000259" key="6">
    <source>
        <dbReference type="Pfam" id="PF13538"/>
    </source>
</evidence>
<dbReference type="GO" id="GO:0003678">
    <property type="term" value="F:DNA helicase activity"/>
    <property type="evidence" value="ECO:0007669"/>
    <property type="project" value="InterPro"/>
</dbReference>
<accession>A0AAE6FY42</accession>
<dbReference type="SUPFAM" id="SSF52540">
    <property type="entry name" value="P-loop containing nucleoside triphosphate hydrolases"/>
    <property type="match status" value="1"/>
</dbReference>
<evidence type="ECO:0000256" key="3">
    <source>
        <dbReference type="ARBA" id="ARBA00022806"/>
    </source>
</evidence>
<gene>
    <name evidence="7" type="ORF">BHS09_11205</name>
</gene>
<dbReference type="GO" id="GO:0016787">
    <property type="term" value="F:hydrolase activity"/>
    <property type="evidence" value="ECO:0007669"/>
    <property type="project" value="UniProtKB-KW"/>
</dbReference>
<dbReference type="AlphaFoldDB" id="A0AAE6FY42"/>
<dbReference type="CDD" id="cd17932">
    <property type="entry name" value="DEXQc_UvrD"/>
    <property type="match status" value="1"/>
</dbReference>
<feature type="domain" description="UvrD-like helicase ATP-binding" evidence="5">
    <location>
        <begin position="10"/>
        <end position="97"/>
    </location>
</feature>
<reference evidence="7 8" key="1">
    <citation type="journal article" date="2019" name="Science">
        <title>Social genes are selection hotspots in kin groups of a soil microbe.</title>
        <authorList>
            <person name="Wielgoss S."/>
            <person name="Wolfensberger R."/>
            <person name="Sun L."/>
            <person name="Fiegna F."/>
            <person name="Velicer G.J."/>
        </authorList>
    </citation>
    <scope>NUCLEOTIDE SEQUENCE [LARGE SCALE GENOMIC DNA]</scope>
    <source>
        <strain evidence="7 8">MC3.5.9c15</strain>
    </source>
</reference>
<dbReference type="Gene3D" id="3.40.50.300">
    <property type="entry name" value="P-loop containing nucleotide triphosphate hydrolases"/>
    <property type="match status" value="2"/>
</dbReference>
<evidence type="ECO:0000256" key="4">
    <source>
        <dbReference type="ARBA" id="ARBA00022840"/>
    </source>
</evidence>
<dbReference type="InterPro" id="IPR027785">
    <property type="entry name" value="UvrD-like_helicase_C"/>
</dbReference>
<dbReference type="GO" id="GO:0003677">
    <property type="term" value="F:DNA binding"/>
    <property type="evidence" value="ECO:0007669"/>
    <property type="project" value="InterPro"/>
</dbReference>
<keyword evidence="2" id="KW-0378">Hydrolase</keyword>
<organism evidence="7 8">
    <name type="scientific">Myxococcus xanthus</name>
    <dbReference type="NCBI Taxonomy" id="34"/>
    <lineage>
        <taxon>Bacteria</taxon>
        <taxon>Pseudomonadati</taxon>
        <taxon>Myxococcota</taxon>
        <taxon>Myxococcia</taxon>
        <taxon>Myxococcales</taxon>
        <taxon>Cystobacterineae</taxon>
        <taxon>Myxococcaceae</taxon>
        <taxon>Myxococcus</taxon>
    </lineage>
</organism>
<evidence type="ECO:0008006" key="9">
    <source>
        <dbReference type="Google" id="ProtNLM"/>
    </source>
</evidence>
<feature type="domain" description="UvrD-like helicase C-terminal" evidence="6">
    <location>
        <begin position="402"/>
        <end position="452"/>
    </location>
</feature>
<dbReference type="PANTHER" id="PTHR11070">
    <property type="entry name" value="UVRD / RECB / PCRA DNA HELICASE FAMILY MEMBER"/>
    <property type="match status" value="1"/>
</dbReference>
<evidence type="ECO:0000256" key="1">
    <source>
        <dbReference type="ARBA" id="ARBA00022741"/>
    </source>
</evidence>
<proteinExistence type="predicted"/>
<dbReference type="InterPro" id="IPR014016">
    <property type="entry name" value="UvrD-like_ATP-bd"/>
</dbReference>
<feature type="domain" description="UvrD-like helicase ATP-binding" evidence="5">
    <location>
        <begin position="106"/>
        <end position="179"/>
    </location>
</feature>
<dbReference type="Proteomes" id="UP000320179">
    <property type="component" value="Chromosome"/>
</dbReference>
<protein>
    <recommendedName>
        <fullName evidence="9">DNA helicase</fullName>
    </recommendedName>
</protein>
<keyword evidence="1" id="KW-0547">Nucleotide-binding</keyword>
<evidence type="ECO:0000313" key="7">
    <source>
        <dbReference type="EMBL" id="QDE67505.1"/>
    </source>
</evidence>